<keyword evidence="2" id="KW-1185">Reference proteome</keyword>
<dbReference type="InterPro" id="IPR005624">
    <property type="entry name" value="PduO/GlcC-like"/>
</dbReference>
<protein>
    <submittedName>
        <fullName evidence="1">Glc operon protein GlcG</fullName>
    </submittedName>
</protein>
<dbReference type="RefSeq" id="WP_183275519.1">
    <property type="nucleotide sequence ID" value="NZ_JACHXV010000025.1"/>
</dbReference>
<reference evidence="1 2" key="1">
    <citation type="submission" date="2020-08" db="EMBL/GenBank/DDBJ databases">
        <title>Genomic Encyclopedia of Type Strains, Phase III (KMG-III): the genomes of soil and plant-associated and newly described type strains.</title>
        <authorList>
            <person name="Whitman W."/>
        </authorList>
    </citation>
    <scope>NUCLEOTIDE SEQUENCE [LARGE SCALE GENOMIC DNA]</scope>
    <source>
        <strain evidence="1 2">CECT 8088</strain>
    </source>
</reference>
<dbReference type="Gene3D" id="3.30.450.150">
    <property type="entry name" value="Haem-degrading domain"/>
    <property type="match status" value="1"/>
</dbReference>
<organism evidence="1 2">
    <name type="scientific">Endobacter medicaginis</name>
    <dbReference type="NCBI Taxonomy" id="1181271"/>
    <lineage>
        <taxon>Bacteria</taxon>
        <taxon>Pseudomonadati</taxon>
        <taxon>Pseudomonadota</taxon>
        <taxon>Alphaproteobacteria</taxon>
        <taxon>Acetobacterales</taxon>
        <taxon>Acetobacteraceae</taxon>
        <taxon>Endobacter</taxon>
    </lineage>
</organism>
<dbReference type="InterPro" id="IPR038084">
    <property type="entry name" value="PduO/GlcC-like_sf"/>
</dbReference>
<gene>
    <name evidence="1" type="ORF">FHR90_003164</name>
</gene>
<dbReference type="Pfam" id="PF03928">
    <property type="entry name" value="HbpS-like"/>
    <property type="match status" value="1"/>
</dbReference>
<name>A0A839V431_9PROT</name>
<dbReference type="InterPro" id="IPR052517">
    <property type="entry name" value="GlcG_carb_metab_protein"/>
</dbReference>
<evidence type="ECO:0000313" key="2">
    <source>
        <dbReference type="Proteomes" id="UP000557688"/>
    </source>
</evidence>
<evidence type="ECO:0000313" key="1">
    <source>
        <dbReference type="EMBL" id="MBB3175310.1"/>
    </source>
</evidence>
<proteinExistence type="predicted"/>
<dbReference type="Proteomes" id="UP000557688">
    <property type="component" value="Unassembled WGS sequence"/>
</dbReference>
<dbReference type="AlphaFoldDB" id="A0A839V431"/>
<dbReference type="SUPFAM" id="SSF143744">
    <property type="entry name" value="GlcG-like"/>
    <property type="match status" value="1"/>
</dbReference>
<accession>A0A839V431</accession>
<dbReference type="PANTHER" id="PTHR34309:SF1">
    <property type="entry name" value="PROTEIN GLCG"/>
    <property type="match status" value="1"/>
</dbReference>
<dbReference type="EMBL" id="JACHXV010000025">
    <property type="protein sequence ID" value="MBB3175310.1"/>
    <property type="molecule type" value="Genomic_DNA"/>
</dbReference>
<sequence>MRQRPMLGEAEAGAILDAACAHARSASLEVSVAVVDEAGILLALRRLDGARLHTPEAAMLKARTAAITRTATAALEDQVRADPALLAFPGRLPLAGGVPLLWQGVVVGGIGSSGGSPEADLSVCAAGVAALA</sequence>
<comment type="caution">
    <text evidence="1">The sequence shown here is derived from an EMBL/GenBank/DDBJ whole genome shotgun (WGS) entry which is preliminary data.</text>
</comment>
<dbReference type="PANTHER" id="PTHR34309">
    <property type="entry name" value="SLR1406 PROTEIN"/>
    <property type="match status" value="1"/>
</dbReference>